<gene>
    <name evidence="1" type="ORF">CGI_10011797</name>
</gene>
<sequence length="121" mass="13841">MEIVGADSLHGCRNKVVRITENLCSLTTRFQRNQGRKKQFEGVPLPCRFDVYDLNGNKAISVEEFLSATKGFTKMDRKILFERLDRNVYSTTMFSISLNGHDLREVASVTVYVLSFKLNQS</sequence>
<protein>
    <submittedName>
        <fullName evidence="1">Uncharacterized protein</fullName>
    </submittedName>
</protein>
<dbReference type="PROSITE" id="PS00018">
    <property type="entry name" value="EF_HAND_1"/>
    <property type="match status" value="1"/>
</dbReference>
<dbReference type="InterPro" id="IPR011992">
    <property type="entry name" value="EF-hand-dom_pair"/>
</dbReference>
<dbReference type="PROSITE" id="PS50222">
    <property type="entry name" value="EF_HAND_2"/>
    <property type="match status" value="1"/>
</dbReference>
<dbReference type="GO" id="GO:0005509">
    <property type="term" value="F:calcium ion binding"/>
    <property type="evidence" value="ECO:0007669"/>
    <property type="project" value="InterPro"/>
</dbReference>
<dbReference type="InParanoid" id="K1P4E8"/>
<dbReference type="SUPFAM" id="SSF47473">
    <property type="entry name" value="EF-hand"/>
    <property type="match status" value="1"/>
</dbReference>
<dbReference type="InterPro" id="IPR002048">
    <property type="entry name" value="EF_hand_dom"/>
</dbReference>
<dbReference type="InterPro" id="IPR018247">
    <property type="entry name" value="EF_Hand_1_Ca_BS"/>
</dbReference>
<organism evidence="1">
    <name type="scientific">Magallana gigas</name>
    <name type="common">Pacific oyster</name>
    <name type="synonym">Crassostrea gigas</name>
    <dbReference type="NCBI Taxonomy" id="29159"/>
    <lineage>
        <taxon>Eukaryota</taxon>
        <taxon>Metazoa</taxon>
        <taxon>Spiralia</taxon>
        <taxon>Lophotrochozoa</taxon>
        <taxon>Mollusca</taxon>
        <taxon>Bivalvia</taxon>
        <taxon>Autobranchia</taxon>
        <taxon>Pteriomorphia</taxon>
        <taxon>Ostreida</taxon>
        <taxon>Ostreoidea</taxon>
        <taxon>Ostreidae</taxon>
        <taxon>Magallana</taxon>
    </lineage>
</organism>
<reference evidence="1" key="1">
    <citation type="journal article" date="2012" name="Nature">
        <title>The oyster genome reveals stress adaptation and complexity of shell formation.</title>
        <authorList>
            <person name="Zhang G."/>
            <person name="Fang X."/>
            <person name="Guo X."/>
            <person name="Li L."/>
            <person name="Luo R."/>
            <person name="Xu F."/>
            <person name="Yang P."/>
            <person name="Zhang L."/>
            <person name="Wang X."/>
            <person name="Qi H."/>
            <person name="Xiong Z."/>
            <person name="Que H."/>
            <person name="Xie Y."/>
            <person name="Holland P.W."/>
            <person name="Paps J."/>
            <person name="Zhu Y."/>
            <person name="Wu F."/>
            <person name="Chen Y."/>
            <person name="Wang J."/>
            <person name="Peng C."/>
            <person name="Meng J."/>
            <person name="Yang L."/>
            <person name="Liu J."/>
            <person name="Wen B."/>
            <person name="Zhang N."/>
            <person name="Huang Z."/>
            <person name="Zhu Q."/>
            <person name="Feng Y."/>
            <person name="Mount A."/>
            <person name="Hedgecock D."/>
            <person name="Xu Z."/>
            <person name="Liu Y."/>
            <person name="Domazet-Loso T."/>
            <person name="Du Y."/>
            <person name="Sun X."/>
            <person name="Zhang S."/>
            <person name="Liu B."/>
            <person name="Cheng P."/>
            <person name="Jiang X."/>
            <person name="Li J."/>
            <person name="Fan D."/>
            <person name="Wang W."/>
            <person name="Fu W."/>
            <person name="Wang T."/>
            <person name="Wang B."/>
            <person name="Zhang J."/>
            <person name="Peng Z."/>
            <person name="Li Y."/>
            <person name="Li N."/>
            <person name="Wang J."/>
            <person name="Chen M."/>
            <person name="He Y."/>
            <person name="Tan F."/>
            <person name="Song X."/>
            <person name="Zheng Q."/>
            <person name="Huang R."/>
            <person name="Yang H."/>
            <person name="Du X."/>
            <person name="Chen L."/>
            <person name="Yang M."/>
            <person name="Gaffney P.M."/>
            <person name="Wang S."/>
            <person name="Luo L."/>
            <person name="She Z."/>
            <person name="Ming Y."/>
            <person name="Huang W."/>
            <person name="Zhang S."/>
            <person name="Huang B."/>
            <person name="Zhang Y."/>
            <person name="Qu T."/>
            <person name="Ni P."/>
            <person name="Miao G."/>
            <person name="Wang J."/>
            <person name="Wang Q."/>
            <person name="Steinberg C.E."/>
            <person name="Wang H."/>
            <person name="Li N."/>
            <person name="Qian L."/>
            <person name="Zhang G."/>
            <person name="Li Y."/>
            <person name="Yang H."/>
            <person name="Liu X."/>
            <person name="Wang J."/>
            <person name="Yin Y."/>
            <person name="Wang J."/>
        </authorList>
    </citation>
    <scope>NUCLEOTIDE SEQUENCE [LARGE SCALE GENOMIC DNA]</scope>
    <source>
        <strain evidence="1">05x7-T-G4-1.051#20</strain>
    </source>
</reference>
<name>K1P4E8_MAGGI</name>
<dbReference type="AlphaFoldDB" id="K1P4E8"/>
<evidence type="ECO:0000313" key="1">
    <source>
        <dbReference type="EMBL" id="EKC18552.1"/>
    </source>
</evidence>
<dbReference type="HOGENOM" id="CLU_2040322_0_0_1"/>
<proteinExistence type="predicted"/>
<accession>K1P4E8</accession>
<dbReference type="EMBL" id="JH818840">
    <property type="protein sequence ID" value="EKC18552.1"/>
    <property type="molecule type" value="Genomic_DNA"/>
</dbReference>